<gene>
    <name evidence="2" type="ORF">E1N52_33350</name>
</gene>
<dbReference type="Proteomes" id="UP000295606">
    <property type="component" value="Unassembled WGS sequence"/>
</dbReference>
<accession>A0A4R5L4S4</accession>
<proteinExistence type="predicted"/>
<dbReference type="AlphaFoldDB" id="A0A4R5L4S4"/>
<evidence type="ECO:0000313" key="3">
    <source>
        <dbReference type="Proteomes" id="UP000295606"/>
    </source>
</evidence>
<evidence type="ECO:0000313" key="2">
    <source>
        <dbReference type="EMBL" id="TDG03670.1"/>
    </source>
</evidence>
<dbReference type="RefSeq" id="WP_133187909.1">
    <property type="nucleotide sequence ID" value="NZ_SMOD01000037.1"/>
</dbReference>
<sequence length="69" mass="7731">MVKKAVFWLDGEQLQARDGAGGRAYCVPRRTMRGASRGESRAQTQRRSARITNATLSNIQLRPEDQRGV</sequence>
<comment type="caution">
    <text evidence="2">The sequence shown here is derived from an EMBL/GenBank/DDBJ whole genome shotgun (WGS) entry which is preliminary data.</text>
</comment>
<organism evidence="2 3">
    <name type="scientific">Paraburkholderia guartelaensis</name>
    <dbReference type="NCBI Taxonomy" id="2546446"/>
    <lineage>
        <taxon>Bacteria</taxon>
        <taxon>Pseudomonadati</taxon>
        <taxon>Pseudomonadota</taxon>
        <taxon>Betaproteobacteria</taxon>
        <taxon>Burkholderiales</taxon>
        <taxon>Burkholderiaceae</taxon>
        <taxon>Paraburkholderia</taxon>
    </lineage>
</organism>
<evidence type="ECO:0000256" key="1">
    <source>
        <dbReference type="SAM" id="MobiDB-lite"/>
    </source>
</evidence>
<dbReference type="EMBL" id="SMOD01000037">
    <property type="protein sequence ID" value="TDG03670.1"/>
    <property type="molecule type" value="Genomic_DNA"/>
</dbReference>
<name>A0A4R5L4S4_9BURK</name>
<protein>
    <submittedName>
        <fullName evidence="2">Uncharacterized protein</fullName>
    </submittedName>
</protein>
<feature type="compositionally biased region" description="Polar residues" evidence="1">
    <location>
        <begin position="41"/>
        <end position="60"/>
    </location>
</feature>
<feature type="region of interest" description="Disordered" evidence="1">
    <location>
        <begin position="29"/>
        <end position="69"/>
    </location>
</feature>
<reference evidence="2 3" key="1">
    <citation type="submission" date="2019-03" db="EMBL/GenBank/DDBJ databases">
        <title>Paraburkholderia sp. isolated from native Mimosa gymnas in Guartela State Park, Brazil.</title>
        <authorList>
            <person name="Paulitsch F."/>
            <person name="Hungria M."/>
            <person name="Delamuta J.R.M."/>
            <person name="Ribeiro R.A."/>
            <person name="Dall'Agnol R."/>
            <person name="Silva J.S.B."/>
        </authorList>
    </citation>
    <scope>NUCLEOTIDE SEQUENCE [LARGE SCALE GENOMIC DNA]</scope>
    <source>
        <strain evidence="2 3">CNPSo 3008</strain>
    </source>
</reference>